<accession>A0A3D4V5F0</accession>
<keyword evidence="1" id="KW-0812">Transmembrane</keyword>
<feature type="transmembrane region" description="Helical" evidence="1">
    <location>
        <begin position="12"/>
        <end position="33"/>
    </location>
</feature>
<evidence type="ECO:0000256" key="1">
    <source>
        <dbReference type="SAM" id="Phobius"/>
    </source>
</evidence>
<dbReference type="EMBL" id="DPIY01000002">
    <property type="protein sequence ID" value="HCT55938.1"/>
    <property type="molecule type" value="Genomic_DNA"/>
</dbReference>
<reference evidence="2 3" key="1">
    <citation type="journal article" date="2018" name="Nat. Biotechnol.">
        <title>A standardized bacterial taxonomy based on genome phylogeny substantially revises the tree of life.</title>
        <authorList>
            <person name="Parks D.H."/>
            <person name="Chuvochina M."/>
            <person name="Waite D.W."/>
            <person name="Rinke C."/>
            <person name="Skarshewski A."/>
            <person name="Chaumeil P.A."/>
            <person name="Hugenholtz P."/>
        </authorList>
    </citation>
    <scope>NUCLEOTIDE SEQUENCE [LARGE SCALE GENOMIC DNA]</scope>
    <source>
        <strain evidence="2">UBA8844</strain>
    </source>
</reference>
<dbReference type="AlphaFoldDB" id="A0A3D4V5F0"/>
<dbReference type="Proteomes" id="UP000264071">
    <property type="component" value="Unassembled WGS sequence"/>
</dbReference>
<keyword evidence="1" id="KW-0472">Membrane</keyword>
<evidence type="ECO:0000313" key="3">
    <source>
        <dbReference type="Proteomes" id="UP000264071"/>
    </source>
</evidence>
<keyword evidence="1" id="KW-1133">Transmembrane helix</keyword>
<sequence length="114" mass="12346">MSPGLEITLAVLGGGSAFTAISTAAIKIGAWILKRLIREEITPSLSTMTDEIRGMRSSYDLAQLSHEHSTESLHEKLSVLSNEVRAVNERVDFVESTTDAISVRVEMLEAAEGT</sequence>
<protein>
    <submittedName>
        <fullName evidence="2">Uncharacterized protein</fullName>
    </submittedName>
</protein>
<name>A0A3D4V5F0_9BACT</name>
<proteinExistence type="predicted"/>
<organism evidence="2 3">
    <name type="scientific">Gemmatimonas aurantiaca</name>
    <dbReference type="NCBI Taxonomy" id="173480"/>
    <lineage>
        <taxon>Bacteria</taxon>
        <taxon>Pseudomonadati</taxon>
        <taxon>Gemmatimonadota</taxon>
        <taxon>Gemmatimonadia</taxon>
        <taxon>Gemmatimonadales</taxon>
        <taxon>Gemmatimonadaceae</taxon>
        <taxon>Gemmatimonas</taxon>
    </lineage>
</organism>
<comment type="caution">
    <text evidence="2">The sequence shown here is derived from an EMBL/GenBank/DDBJ whole genome shotgun (WGS) entry which is preliminary data.</text>
</comment>
<gene>
    <name evidence="2" type="ORF">DGD08_01855</name>
</gene>
<evidence type="ECO:0000313" key="2">
    <source>
        <dbReference type="EMBL" id="HCT55938.1"/>
    </source>
</evidence>